<feature type="region of interest" description="Disordered" evidence="1">
    <location>
        <begin position="28"/>
        <end position="54"/>
    </location>
</feature>
<accession>A0A4Y7T8H6</accession>
<organism evidence="3 4">
    <name type="scientific">Coprinellus micaceus</name>
    <name type="common">Glistening ink-cap mushroom</name>
    <name type="synonym">Coprinus micaceus</name>
    <dbReference type="NCBI Taxonomy" id="71717"/>
    <lineage>
        <taxon>Eukaryota</taxon>
        <taxon>Fungi</taxon>
        <taxon>Dikarya</taxon>
        <taxon>Basidiomycota</taxon>
        <taxon>Agaricomycotina</taxon>
        <taxon>Agaricomycetes</taxon>
        <taxon>Agaricomycetidae</taxon>
        <taxon>Agaricales</taxon>
        <taxon>Agaricineae</taxon>
        <taxon>Psathyrellaceae</taxon>
        <taxon>Coprinellus</taxon>
    </lineage>
</organism>
<evidence type="ECO:0000259" key="2">
    <source>
        <dbReference type="Pfam" id="PF00644"/>
    </source>
</evidence>
<dbReference type="SUPFAM" id="SSF56399">
    <property type="entry name" value="ADP-ribosylation"/>
    <property type="match status" value="1"/>
</dbReference>
<protein>
    <recommendedName>
        <fullName evidence="2">PARP catalytic domain-containing protein</fullName>
    </recommendedName>
</protein>
<name>A0A4Y7T8H6_COPMI</name>
<evidence type="ECO:0000313" key="3">
    <source>
        <dbReference type="EMBL" id="TEB30487.1"/>
    </source>
</evidence>
<comment type="caution">
    <text evidence="3">The sequence shown here is derived from an EMBL/GenBank/DDBJ whole genome shotgun (WGS) entry which is preliminary data.</text>
</comment>
<dbReference type="Proteomes" id="UP000298030">
    <property type="component" value="Unassembled WGS sequence"/>
</dbReference>
<dbReference type="GO" id="GO:0003950">
    <property type="term" value="F:NAD+ poly-ADP-ribosyltransferase activity"/>
    <property type="evidence" value="ECO:0007669"/>
    <property type="project" value="InterPro"/>
</dbReference>
<reference evidence="3 4" key="1">
    <citation type="journal article" date="2019" name="Nat. Ecol. Evol.">
        <title>Megaphylogeny resolves global patterns of mushroom evolution.</title>
        <authorList>
            <person name="Varga T."/>
            <person name="Krizsan K."/>
            <person name="Foldi C."/>
            <person name="Dima B."/>
            <person name="Sanchez-Garcia M."/>
            <person name="Sanchez-Ramirez S."/>
            <person name="Szollosi G.J."/>
            <person name="Szarkandi J.G."/>
            <person name="Papp V."/>
            <person name="Albert L."/>
            <person name="Andreopoulos W."/>
            <person name="Angelini C."/>
            <person name="Antonin V."/>
            <person name="Barry K.W."/>
            <person name="Bougher N.L."/>
            <person name="Buchanan P."/>
            <person name="Buyck B."/>
            <person name="Bense V."/>
            <person name="Catcheside P."/>
            <person name="Chovatia M."/>
            <person name="Cooper J."/>
            <person name="Damon W."/>
            <person name="Desjardin D."/>
            <person name="Finy P."/>
            <person name="Geml J."/>
            <person name="Haridas S."/>
            <person name="Hughes K."/>
            <person name="Justo A."/>
            <person name="Karasinski D."/>
            <person name="Kautmanova I."/>
            <person name="Kiss B."/>
            <person name="Kocsube S."/>
            <person name="Kotiranta H."/>
            <person name="LaButti K.M."/>
            <person name="Lechner B.E."/>
            <person name="Liimatainen K."/>
            <person name="Lipzen A."/>
            <person name="Lukacs Z."/>
            <person name="Mihaltcheva S."/>
            <person name="Morgado L.N."/>
            <person name="Niskanen T."/>
            <person name="Noordeloos M.E."/>
            <person name="Ohm R.A."/>
            <person name="Ortiz-Santana B."/>
            <person name="Ovrebo C."/>
            <person name="Racz N."/>
            <person name="Riley R."/>
            <person name="Savchenko A."/>
            <person name="Shiryaev A."/>
            <person name="Soop K."/>
            <person name="Spirin V."/>
            <person name="Szebenyi C."/>
            <person name="Tomsovsky M."/>
            <person name="Tulloss R.E."/>
            <person name="Uehling J."/>
            <person name="Grigoriev I.V."/>
            <person name="Vagvolgyi C."/>
            <person name="Papp T."/>
            <person name="Martin F.M."/>
            <person name="Miettinen O."/>
            <person name="Hibbett D.S."/>
            <person name="Nagy L.G."/>
        </authorList>
    </citation>
    <scope>NUCLEOTIDE SEQUENCE [LARGE SCALE GENOMIC DNA]</scope>
    <source>
        <strain evidence="3 4">FP101781</strain>
    </source>
</reference>
<sequence>MSTKKDSTHSPKTFNWVEGVIGGWKGHKTAPADGLHVSSWRSGKSKNEHSKGPQKGAVCIECNSKPHCHQDGKFCNCQTCGLSCSRKRQSKNPHSRSRTAAMLCVVCTARPVYKNFITCGLTCHERLCKEGGNPMVCDYCHRRPRIKGSSTCGDACRELARVACLVCKCRPENPQKSDFCSETCRRLAEGSFRILQVPRGHRTYEMVTGLFRDTWRANNAAPPTPARMWLCVGKSESMIRYKKYRNDVGNEGLLWHGTKRECGIGVITSKRCQSRSCPACNIVRSSFKVSEAKDTGAFGKGIYTSSASNKAYRTYCGADGALFLTRVARGKVRYVEDFEEVKELPADYDSVVFNRLAGKLNETVVYHDDAIRPFIFMVF</sequence>
<proteinExistence type="predicted"/>
<evidence type="ECO:0000313" key="4">
    <source>
        <dbReference type="Proteomes" id="UP000298030"/>
    </source>
</evidence>
<dbReference type="EMBL" id="QPFP01000023">
    <property type="protein sequence ID" value="TEB30487.1"/>
    <property type="molecule type" value="Genomic_DNA"/>
</dbReference>
<dbReference type="InterPro" id="IPR012317">
    <property type="entry name" value="Poly(ADP-ribose)pol_cat_dom"/>
</dbReference>
<dbReference type="Gene3D" id="3.90.228.10">
    <property type="match status" value="1"/>
</dbReference>
<evidence type="ECO:0000256" key="1">
    <source>
        <dbReference type="SAM" id="MobiDB-lite"/>
    </source>
</evidence>
<dbReference type="AlphaFoldDB" id="A0A4Y7T8H6"/>
<keyword evidence="4" id="KW-1185">Reference proteome</keyword>
<dbReference type="OrthoDB" id="9514740at2759"/>
<dbReference type="Pfam" id="PF00644">
    <property type="entry name" value="PARP"/>
    <property type="match status" value="1"/>
</dbReference>
<gene>
    <name evidence="3" type="ORF">FA13DRAFT_1733797</name>
</gene>
<feature type="domain" description="PARP catalytic" evidence="2">
    <location>
        <begin position="233"/>
        <end position="368"/>
    </location>
</feature>